<feature type="domain" description="SecDF P1 head subdomain" evidence="1">
    <location>
        <begin position="97"/>
        <end position="166"/>
    </location>
</feature>
<keyword evidence="3" id="KW-1185">Reference proteome</keyword>
<protein>
    <recommendedName>
        <fullName evidence="1">SecDF P1 head subdomain domain-containing protein</fullName>
    </recommendedName>
</protein>
<name>A0A8J3W217_9ACTN</name>
<sequence length="177" mass="18889">MKRTLPRPRRRTALIVVSAAILVAAAAVVAVVVLNRPAADKPPFTLSTPLVFRPVLEVEYRDSCTGAELPGDESGTCYRLGEGMTVRQAREVREADLDGVEWALLVSLTPADGAAFAELTGRLAAEPDPRNQIALVVDGKIISTPAVLEPITGGEVQLTGGWSSREDVTAYVERLTP</sequence>
<accession>A0A8J3W217</accession>
<evidence type="ECO:0000259" key="1">
    <source>
        <dbReference type="Pfam" id="PF22599"/>
    </source>
</evidence>
<dbReference type="Gene3D" id="3.30.1360.200">
    <property type="match status" value="1"/>
</dbReference>
<evidence type="ECO:0000313" key="3">
    <source>
        <dbReference type="Proteomes" id="UP000616724"/>
    </source>
</evidence>
<dbReference type="Pfam" id="PF22599">
    <property type="entry name" value="SecDF_P1_head"/>
    <property type="match status" value="1"/>
</dbReference>
<dbReference type="EMBL" id="BOOH01000001">
    <property type="protein sequence ID" value="GIH73864.1"/>
    <property type="molecule type" value="Genomic_DNA"/>
</dbReference>
<evidence type="ECO:0000313" key="2">
    <source>
        <dbReference type="EMBL" id="GIH73864.1"/>
    </source>
</evidence>
<reference evidence="2 3" key="1">
    <citation type="submission" date="2021-01" db="EMBL/GenBank/DDBJ databases">
        <title>Whole genome shotgun sequence of Planobispora longispora NBRC 13918.</title>
        <authorList>
            <person name="Komaki H."/>
            <person name="Tamura T."/>
        </authorList>
    </citation>
    <scope>NUCLEOTIDE SEQUENCE [LARGE SCALE GENOMIC DNA]</scope>
    <source>
        <strain evidence="2 3">NBRC 13918</strain>
    </source>
</reference>
<dbReference type="RefSeq" id="WP_203888597.1">
    <property type="nucleotide sequence ID" value="NZ_BOOH01000001.1"/>
</dbReference>
<dbReference type="Proteomes" id="UP000616724">
    <property type="component" value="Unassembled WGS sequence"/>
</dbReference>
<organism evidence="2 3">
    <name type="scientific">Planobispora longispora</name>
    <dbReference type="NCBI Taxonomy" id="28887"/>
    <lineage>
        <taxon>Bacteria</taxon>
        <taxon>Bacillati</taxon>
        <taxon>Actinomycetota</taxon>
        <taxon>Actinomycetes</taxon>
        <taxon>Streptosporangiales</taxon>
        <taxon>Streptosporangiaceae</taxon>
        <taxon>Planobispora</taxon>
    </lineage>
</organism>
<comment type="caution">
    <text evidence="2">The sequence shown here is derived from an EMBL/GenBank/DDBJ whole genome shotgun (WGS) entry which is preliminary data.</text>
</comment>
<dbReference type="AlphaFoldDB" id="A0A8J3W217"/>
<dbReference type="InterPro" id="IPR054384">
    <property type="entry name" value="SecDF_P1_head"/>
</dbReference>
<gene>
    <name evidence="2" type="ORF">Plo01_02930</name>
</gene>
<proteinExistence type="predicted"/>